<evidence type="ECO:0000256" key="7">
    <source>
        <dbReference type="ARBA" id="ARBA00023136"/>
    </source>
</evidence>
<feature type="transmembrane region" description="Helical" evidence="8">
    <location>
        <begin position="7"/>
        <end position="29"/>
    </location>
</feature>
<feature type="transmembrane region" description="Helical" evidence="8">
    <location>
        <begin position="313"/>
        <end position="332"/>
    </location>
</feature>
<proteinExistence type="inferred from homology"/>
<feature type="transmembrane region" description="Helical" evidence="8">
    <location>
        <begin position="95"/>
        <end position="116"/>
    </location>
</feature>
<dbReference type="CDD" id="cd06550">
    <property type="entry name" value="TM_ABC_iron-siderophores_like"/>
    <property type="match status" value="1"/>
</dbReference>
<dbReference type="SUPFAM" id="SSF81345">
    <property type="entry name" value="ABC transporter involved in vitamin B12 uptake, BtuC"/>
    <property type="match status" value="1"/>
</dbReference>
<dbReference type="EMBL" id="DQVM01000010">
    <property type="protein sequence ID" value="HIQ29012.1"/>
    <property type="molecule type" value="Genomic_DNA"/>
</dbReference>
<dbReference type="InterPro" id="IPR037294">
    <property type="entry name" value="ABC_BtuC-like"/>
</dbReference>
<evidence type="ECO:0000313" key="9">
    <source>
        <dbReference type="EMBL" id="HIQ29012.1"/>
    </source>
</evidence>
<dbReference type="Proteomes" id="UP000608579">
    <property type="component" value="Unassembled WGS sequence"/>
</dbReference>
<keyword evidence="6 8" id="KW-1133">Transmembrane helix</keyword>
<dbReference type="InterPro" id="IPR000522">
    <property type="entry name" value="ABC_transptr_permease_BtuC"/>
</dbReference>
<feature type="transmembrane region" description="Helical" evidence="8">
    <location>
        <begin position="284"/>
        <end position="307"/>
    </location>
</feature>
<dbReference type="PANTHER" id="PTHR30472">
    <property type="entry name" value="FERRIC ENTEROBACTIN TRANSPORT SYSTEM PERMEASE PROTEIN"/>
    <property type="match status" value="1"/>
</dbReference>
<feature type="transmembrane region" description="Helical" evidence="8">
    <location>
        <begin position="123"/>
        <end position="147"/>
    </location>
</feature>
<evidence type="ECO:0000256" key="8">
    <source>
        <dbReference type="SAM" id="Phobius"/>
    </source>
</evidence>
<dbReference type="Pfam" id="PF01032">
    <property type="entry name" value="FecCD"/>
    <property type="match status" value="1"/>
</dbReference>
<feature type="transmembrane region" description="Helical" evidence="8">
    <location>
        <begin position="153"/>
        <end position="175"/>
    </location>
</feature>
<dbReference type="Gene3D" id="1.10.3470.10">
    <property type="entry name" value="ABC transporter involved in vitamin B12 uptake, BtuC"/>
    <property type="match status" value="1"/>
</dbReference>
<keyword evidence="3" id="KW-0813">Transport</keyword>
<sequence>MVRRYIMFFSLVVSLPFLILFSVSIGSVYIPFGDVISVLIGFGEVENGVWVKIIRDIRLTRTLVAIFGGAGLAVAGIVLQVFFRNPLADPYILGISSGASLFAALSIFLGLTFGFASSPFDPYLLFFASFLGAVFVSLLIVSLSSIVGRITTILIIGLMIGYITSALTSVLQYLADIERMRIFIFWILGSFSGAKWPLITPMATAVLAGCIFSFMLAKPLNALLLSDSYAESMGIRVRLVRVAAIGVTALLTSAVTTVTGPIGFLGLAVPYLARLILQTADNRLLIPFSAFLGSIIAVLSDIVARTALSPIELPISAVTAIFGVPIIVALLLRGRGL</sequence>
<gene>
    <name evidence="9" type="ORF">EYH45_00435</name>
</gene>
<evidence type="ECO:0000256" key="2">
    <source>
        <dbReference type="ARBA" id="ARBA00007935"/>
    </source>
</evidence>
<keyword evidence="4" id="KW-1003">Cell membrane</keyword>
<feature type="transmembrane region" description="Helical" evidence="8">
    <location>
        <begin position="242"/>
        <end position="272"/>
    </location>
</feature>
<evidence type="ECO:0000256" key="4">
    <source>
        <dbReference type="ARBA" id="ARBA00022475"/>
    </source>
</evidence>
<feature type="transmembrane region" description="Helical" evidence="8">
    <location>
        <begin position="196"/>
        <end position="217"/>
    </location>
</feature>
<evidence type="ECO:0000256" key="3">
    <source>
        <dbReference type="ARBA" id="ARBA00022448"/>
    </source>
</evidence>
<keyword evidence="5 8" id="KW-0812">Transmembrane</keyword>
<evidence type="ECO:0000256" key="5">
    <source>
        <dbReference type="ARBA" id="ARBA00022692"/>
    </source>
</evidence>
<dbReference type="PANTHER" id="PTHR30472:SF41">
    <property type="entry name" value="TRANSPORT SYSTEM PERMEASE PROTEIN"/>
    <property type="match status" value="1"/>
</dbReference>
<evidence type="ECO:0000256" key="6">
    <source>
        <dbReference type="ARBA" id="ARBA00022989"/>
    </source>
</evidence>
<dbReference type="GO" id="GO:0033214">
    <property type="term" value="P:siderophore-iron import into cell"/>
    <property type="evidence" value="ECO:0007669"/>
    <property type="project" value="TreeGrafter"/>
</dbReference>
<comment type="caution">
    <text evidence="9">The sequence shown here is derived from an EMBL/GenBank/DDBJ whole genome shotgun (WGS) entry which is preliminary data.</text>
</comment>
<comment type="subcellular location">
    <subcellularLocation>
        <location evidence="1">Cell membrane</location>
        <topology evidence="1">Multi-pass membrane protein</topology>
    </subcellularLocation>
</comment>
<comment type="similarity">
    <text evidence="2">Belongs to the binding-protein-dependent transport system permease family. FecCD subfamily.</text>
</comment>
<dbReference type="GO" id="GO:0022857">
    <property type="term" value="F:transmembrane transporter activity"/>
    <property type="evidence" value="ECO:0007669"/>
    <property type="project" value="InterPro"/>
</dbReference>
<organism evidence="9 10">
    <name type="scientific">Caldiarchaeum subterraneum</name>
    <dbReference type="NCBI Taxonomy" id="311458"/>
    <lineage>
        <taxon>Archaea</taxon>
        <taxon>Nitrososphaerota</taxon>
        <taxon>Candidatus Caldarchaeales</taxon>
        <taxon>Candidatus Caldarchaeaceae</taxon>
        <taxon>Candidatus Caldarchaeum</taxon>
    </lineage>
</organism>
<keyword evidence="7 8" id="KW-0472">Membrane</keyword>
<dbReference type="AlphaFoldDB" id="A0A833E937"/>
<evidence type="ECO:0000256" key="1">
    <source>
        <dbReference type="ARBA" id="ARBA00004651"/>
    </source>
</evidence>
<protein>
    <submittedName>
        <fullName evidence="9">Iron ABC transporter permease</fullName>
    </submittedName>
</protein>
<accession>A0A833E937</accession>
<name>A0A833E937_CALS0</name>
<reference evidence="9" key="1">
    <citation type="journal article" date="2020" name="ISME J.">
        <title>Gammaproteobacteria mediating utilization of methyl-, sulfur- and petroleum organic compounds in deep ocean hydrothermal plumes.</title>
        <authorList>
            <person name="Zhou Z."/>
            <person name="Liu Y."/>
            <person name="Pan J."/>
            <person name="Cron B.R."/>
            <person name="Toner B.M."/>
            <person name="Anantharaman K."/>
            <person name="Breier J.A."/>
            <person name="Dick G.J."/>
            <person name="Li M."/>
        </authorList>
    </citation>
    <scope>NUCLEOTIDE SEQUENCE</scope>
    <source>
        <strain evidence="9">SZUA-1515</strain>
    </source>
</reference>
<feature type="transmembrane region" description="Helical" evidence="8">
    <location>
        <begin position="63"/>
        <end position="83"/>
    </location>
</feature>
<dbReference type="GO" id="GO:0005886">
    <property type="term" value="C:plasma membrane"/>
    <property type="evidence" value="ECO:0007669"/>
    <property type="project" value="UniProtKB-SubCell"/>
</dbReference>
<evidence type="ECO:0000313" key="10">
    <source>
        <dbReference type="Proteomes" id="UP000608579"/>
    </source>
</evidence>